<dbReference type="Proteomes" id="UP000516314">
    <property type="component" value="Chromosome 2"/>
</dbReference>
<sequence>MAMAVFRREGRRLLPSIAARPIAAIRSPLSSDQ</sequence>
<reference evidence="1 2" key="1">
    <citation type="submission" date="2020-09" db="EMBL/GenBank/DDBJ databases">
        <authorList>
            <person name="Ashkenazy H."/>
        </authorList>
    </citation>
    <scope>NUCLEOTIDE SEQUENCE [LARGE SCALE GENOMIC DNA]</scope>
    <source>
        <strain evidence="2">cv. Cdm-0</strain>
    </source>
</reference>
<evidence type="ECO:0000313" key="1">
    <source>
        <dbReference type="EMBL" id="CAD5320202.1"/>
    </source>
</evidence>
<dbReference type="AlphaFoldDB" id="A0A7G2EFY5"/>
<proteinExistence type="predicted"/>
<evidence type="ECO:0000313" key="2">
    <source>
        <dbReference type="Proteomes" id="UP000516314"/>
    </source>
</evidence>
<accession>A0A7G2EFY5</accession>
<name>A0A7G2EFY5_ARATH</name>
<dbReference type="EMBL" id="LR881467">
    <property type="protein sequence ID" value="CAD5320202.1"/>
    <property type="molecule type" value="Genomic_DNA"/>
</dbReference>
<protein>
    <submittedName>
        <fullName evidence="1">(thale cress) hypothetical protein</fullName>
    </submittedName>
</protein>
<organism evidence="1 2">
    <name type="scientific">Arabidopsis thaliana</name>
    <name type="common">Mouse-ear cress</name>
    <dbReference type="NCBI Taxonomy" id="3702"/>
    <lineage>
        <taxon>Eukaryota</taxon>
        <taxon>Viridiplantae</taxon>
        <taxon>Streptophyta</taxon>
        <taxon>Embryophyta</taxon>
        <taxon>Tracheophyta</taxon>
        <taxon>Spermatophyta</taxon>
        <taxon>Magnoliopsida</taxon>
        <taxon>eudicotyledons</taxon>
        <taxon>Gunneridae</taxon>
        <taxon>Pentapetalae</taxon>
        <taxon>rosids</taxon>
        <taxon>malvids</taxon>
        <taxon>Brassicales</taxon>
        <taxon>Brassicaceae</taxon>
        <taxon>Camelineae</taxon>
        <taxon>Arabidopsis</taxon>
    </lineage>
</organism>
<gene>
    <name evidence="1" type="ORF">AT9943_LOCUS8340</name>
</gene>